<dbReference type="InterPro" id="IPR037912">
    <property type="entry name" value="MCRS1"/>
</dbReference>
<dbReference type="GO" id="GO:0044545">
    <property type="term" value="C:NSL complex"/>
    <property type="evidence" value="ECO:0007669"/>
    <property type="project" value="TreeGrafter"/>
</dbReference>
<feature type="domain" description="FHA" evidence="2">
    <location>
        <begin position="640"/>
        <end position="697"/>
    </location>
</feature>
<proteinExistence type="predicted"/>
<protein>
    <recommendedName>
        <fullName evidence="2">FHA domain-containing protein</fullName>
    </recommendedName>
</protein>
<gene>
    <name evidence="3" type="ORF">QVD17_10223</name>
</gene>
<reference evidence="3" key="1">
    <citation type="journal article" date="2023" name="bioRxiv">
        <title>Improved chromosome-level genome assembly for marigold (Tagetes erecta).</title>
        <authorList>
            <person name="Jiang F."/>
            <person name="Yuan L."/>
            <person name="Wang S."/>
            <person name="Wang H."/>
            <person name="Xu D."/>
            <person name="Wang A."/>
            <person name="Fan W."/>
        </authorList>
    </citation>
    <scope>NUCLEOTIDE SEQUENCE</scope>
    <source>
        <strain evidence="3">WSJ</strain>
        <tissue evidence="3">Leaf</tissue>
    </source>
</reference>
<dbReference type="GO" id="GO:0071339">
    <property type="term" value="C:MLL1 complex"/>
    <property type="evidence" value="ECO:0007669"/>
    <property type="project" value="InterPro"/>
</dbReference>
<dbReference type="SMART" id="SM00240">
    <property type="entry name" value="FHA"/>
    <property type="match status" value="1"/>
</dbReference>
<evidence type="ECO:0000259" key="2">
    <source>
        <dbReference type="PROSITE" id="PS50006"/>
    </source>
</evidence>
<evidence type="ECO:0000313" key="3">
    <source>
        <dbReference type="EMBL" id="KAK1433313.1"/>
    </source>
</evidence>
<dbReference type="PANTHER" id="PTHR13233:SF14">
    <property type="entry name" value="MICROSPHERULE PROTEIN"/>
    <property type="match status" value="1"/>
</dbReference>
<dbReference type="Proteomes" id="UP001229421">
    <property type="component" value="Unassembled WGS sequence"/>
</dbReference>
<keyword evidence="4" id="KW-1185">Reference proteome</keyword>
<dbReference type="GO" id="GO:0045944">
    <property type="term" value="P:positive regulation of transcription by RNA polymerase II"/>
    <property type="evidence" value="ECO:0007669"/>
    <property type="project" value="TreeGrafter"/>
</dbReference>
<dbReference type="Pfam" id="PF00498">
    <property type="entry name" value="FHA"/>
    <property type="match status" value="1"/>
</dbReference>
<dbReference type="Gene3D" id="2.60.200.20">
    <property type="match status" value="1"/>
</dbReference>
<feature type="region of interest" description="Disordered" evidence="1">
    <location>
        <begin position="23"/>
        <end position="42"/>
    </location>
</feature>
<accession>A0AAD8L5B9</accession>
<name>A0AAD8L5B9_TARER</name>
<sequence>MMSSSLIPADDLLRKNSIEAGGSQEELAKGNKRIPSTRKGGSICKPYYRTRRRIKSELSNSPDSSFVDSCHSFQDHVALNHQAQEALAIGNEKIHVKRKRGSICITYYRTRRRIKSESFNFPDLSSSDRCTYFQDHVTLTPEAQAGGVMFSDCLANSLESTTTTYLDNQLADGCHEAVQNDYMDGSMREDGLYKLTENVCLLLTDNLMSFFDPDIEPEDDKHLHKVDSDNSSAVTEVEYASLPDSLWSFSDKECVVCSLNTEDTIDDIPNSQLLNSPVNVLEYPSFQGDDEQDVCHWEDDVESTSISHLDLVQLSDGEIICTLNTIDPEIPCNDNISLLNHQYASVKPQVATDSIDLASSFTQSQMDCLDLSSEIDSAHSHAAEIDTSTSEHKSDSDLPSFPDIEDPEFPCSDDRFLLVHQSPSVRPQIATDSIDPTSSFTSLQMDCPDLSSEIHSAHLDVGNTLKSVPMDDNPSMLDHNYNRYLHCFRDIGNPEMPSPFVTPQTATDSTGLTSYFTQSQMEVSHLSSEFDSANPHVGSTLISPSVDLSPSVSDCNNSDSDSNSDLPCLPEIEALILKLEFNHAQDSGIANEVKRRKYTHCNMTINTMKQSSSQRTMSSLGAFAVFSSRHYNYFIKKTEVTVGRSTDDTNVDIDLRKESHANLISRQQAIIKMETDGTFTLTNIGKGRSILVTGKPIDHGQVAALGSGCLIQIRGMNFMFEINERYVRCYLDIGIQKSQGKFRTYEWSVN</sequence>
<feature type="compositionally biased region" description="Basic and acidic residues" evidence="1">
    <location>
        <begin position="381"/>
        <end position="396"/>
    </location>
</feature>
<organism evidence="3 4">
    <name type="scientific">Tagetes erecta</name>
    <name type="common">African marigold</name>
    <dbReference type="NCBI Taxonomy" id="13708"/>
    <lineage>
        <taxon>Eukaryota</taxon>
        <taxon>Viridiplantae</taxon>
        <taxon>Streptophyta</taxon>
        <taxon>Embryophyta</taxon>
        <taxon>Tracheophyta</taxon>
        <taxon>Spermatophyta</taxon>
        <taxon>Magnoliopsida</taxon>
        <taxon>eudicotyledons</taxon>
        <taxon>Gunneridae</taxon>
        <taxon>Pentapetalae</taxon>
        <taxon>asterids</taxon>
        <taxon>campanulids</taxon>
        <taxon>Asterales</taxon>
        <taxon>Asteraceae</taxon>
        <taxon>Asteroideae</taxon>
        <taxon>Heliantheae alliance</taxon>
        <taxon>Tageteae</taxon>
        <taxon>Tagetes</taxon>
    </lineage>
</organism>
<dbReference type="PANTHER" id="PTHR13233">
    <property type="entry name" value="MICROSPHERULE PROTEIN 1"/>
    <property type="match status" value="1"/>
</dbReference>
<dbReference type="GO" id="GO:0002151">
    <property type="term" value="F:G-quadruplex RNA binding"/>
    <property type="evidence" value="ECO:0007669"/>
    <property type="project" value="InterPro"/>
</dbReference>
<evidence type="ECO:0000313" key="4">
    <source>
        <dbReference type="Proteomes" id="UP001229421"/>
    </source>
</evidence>
<dbReference type="InterPro" id="IPR000253">
    <property type="entry name" value="FHA_dom"/>
</dbReference>
<dbReference type="InterPro" id="IPR008984">
    <property type="entry name" value="SMAD_FHA_dom_sf"/>
</dbReference>
<feature type="region of interest" description="Disordered" evidence="1">
    <location>
        <begin position="381"/>
        <end position="405"/>
    </location>
</feature>
<dbReference type="EMBL" id="JAUHHV010000002">
    <property type="protein sequence ID" value="KAK1433313.1"/>
    <property type="molecule type" value="Genomic_DNA"/>
</dbReference>
<dbReference type="SUPFAM" id="SSF49879">
    <property type="entry name" value="SMAD/FHA domain"/>
    <property type="match status" value="1"/>
</dbReference>
<comment type="caution">
    <text evidence="3">The sequence shown here is derived from an EMBL/GenBank/DDBJ whole genome shotgun (WGS) entry which is preliminary data.</text>
</comment>
<dbReference type="PROSITE" id="PS50006">
    <property type="entry name" value="FHA_DOMAIN"/>
    <property type="match status" value="1"/>
</dbReference>
<evidence type="ECO:0000256" key="1">
    <source>
        <dbReference type="SAM" id="MobiDB-lite"/>
    </source>
</evidence>
<dbReference type="AlphaFoldDB" id="A0AAD8L5B9"/>
<dbReference type="GO" id="GO:0031011">
    <property type="term" value="C:Ino80 complex"/>
    <property type="evidence" value="ECO:0007669"/>
    <property type="project" value="InterPro"/>
</dbReference>